<comment type="caution">
    <text evidence="1">The sequence shown here is derived from an EMBL/GenBank/DDBJ whole genome shotgun (WGS) entry which is preliminary data.</text>
</comment>
<reference evidence="1 2" key="1">
    <citation type="submission" date="2020-07" db="EMBL/GenBank/DDBJ databases">
        <title>Sequencing the genomes of 1000 actinobacteria strains.</title>
        <authorList>
            <person name="Klenk H.-P."/>
        </authorList>
    </citation>
    <scope>NUCLEOTIDE SEQUENCE [LARGE SCALE GENOMIC DNA]</scope>
    <source>
        <strain evidence="1 2">DSM 41455</strain>
    </source>
</reference>
<evidence type="ECO:0000313" key="2">
    <source>
        <dbReference type="Proteomes" id="UP000530403"/>
    </source>
</evidence>
<gene>
    <name evidence="1" type="ORF">HEB29_003007</name>
</gene>
<name>A0A7Y9KUC9_9ACTN</name>
<dbReference type="EMBL" id="JACCCF010000001">
    <property type="protein sequence ID" value="NYE41996.1"/>
    <property type="molecule type" value="Genomic_DNA"/>
</dbReference>
<proteinExistence type="predicted"/>
<organism evidence="1 2">
    <name type="scientific">Streptomyces fulvorobeus</name>
    <dbReference type="NCBI Taxonomy" id="284028"/>
    <lineage>
        <taxon>Bacteria</taxon>
        <taxon>Bacillati</taxon>
        <taxon>Actinomycetota</taxon>
        <taxon>Actinomycetes</taxon>
        <taxon>Kitasatosporales</taxon>
        <taxon>Streptomycetaceae</taxon>
        <taxon>Streptomyces</taxon>
    </lineage>
</organism>
<dbReference type="Proteomes" id="UP000530403">
    <property type="component" value="Unassembled WGS sequence"/>
</dbReference>
<sequence length="112" mass="12164">MAVVPCRHNDGGLCTEPDSVVSAGATVLVKQGNLSLLSQPLAALLFPEGIQLKTDRFATEIKMPREVFMAEVFESIFSPEESSLQRELVRAIGTGDGVIVHCDCDHIYLYGI</sequence>
<dbReference type="AlphaFoldDB" id="A0A7Y9KUC9"/>
<protein>
    <submittedName>
        <fullName evidence="1">Uncharacterized protein</fullName>
    </submittedName>
</protein>
<dbReference type="RefSeq" id="WP_179764088.1">
    <property type="nucleotide sequence ID" value="NZ_BAAAUE010000014.1"/>
</dbReference>
<evidence type="ECO:0000313" key="1">
    <source>
        <dbReference type="EMBL" id="NYE41996.1"/>
    </source>
</evidence>
<accession>A0A7Y9KUC9</accession>